<dbReference type="AlphaFoldDB" id="Q3B6I1"/>
<proteinExistence type="predicted"/>
<dbReference type="EMBL" id="CP000096">
    <property type="protein sequence ID" value="ABB23050.1"/>
    <property type="molecule type" value="Genomic_DNA"/>
</dbReference>
<name>Q3B6I1_CHLL3</name>
<protein>
    <submittedName>
        <fullName evidence="1">Uncharacterized protein</fullName>
    </submittedName>
</protein>
<dbReference type="KEGG" id="plt:Plut_0160"/>
<dbReference type="Proteomes" id="UP000002709">
    <property type="component" value="Chromosome"/>
</dbReference>
<reference evidence="2" key="1">
    <citation type="submission" date="2005-08" db="EMBL/GenBank/DDBJ databases">
        <title>Complete sequence of Pelodictyon luteolum DSM 273.</title>
        <authorList>
            <consortium name="US DOE Joint Genome Institute"/>
            <person name="Copeland A."/>
            <person name="Lucas S."/>
            <person name="Lapidus A."/>
            <person name="Barry K."/>
            <person name="Detter J.C."/>
            <person name="Glavina T."/>
            <person name="Hammon N."/>
            <person name="Israni S."/>
            <person name="Pitluck S."/>
            <person name="Bryant D."/>
            <person name="Schmutz J."/>
            <person name="Larimer F."/>
            <person name="Land M."/>
            <person name="Kyrpides N."/>
            <person name="Ivanova N."/>
            <person name="Richardson P."/>
        </authorList>
    </citation>
    <scope>NUCLEOTIDE SEQUENCE [LARGE SCALE GENOMIC DNA]</scope>
    <source>
        <strain evidence="2">DSM 273 / BCRC 81028 / 2530</strain>
    </source>
</reference>
<dbReference type="HOGENOM" id="CLU_2179148_0_0_10"/>
<sequence length="100" mass="10959">MEQQNSAKKILDPIERAKLGVKVLSLPYSEAERVIDEYVSGGDYDPASVDFFKDQVETQSRIVEKGSELLSTGSEILRVVAGAVVKNWPKPPAEQAAPRS</sequence>
<evidence type="ECO:0000313" key="2">
    <source>
        <dbReference type="Proteomes" id="UP000002709"/>
    </source>
</evidence>
<dbReference type="RefSeq" id="WP_011356926.1">
    <property type="nucleotide sequence ID" value="NC_007512.1"/>
</dbReference>
<organism evidence="1 2">
    <name type="scientific">Chlorobium luteolum (strain DSM 273 / BCRC 81028 / 2530)</name>
    <name type="common">Pelodictyon luteolum</name>
    <dbReference type="NCBI Taxonomy" id="319225"/>
    <lineage>
        <taxon>Bacteria</taxon>
        <taxon>Pseudomonadati</taxon>
        <taxon>Chlorobiota</taxon>
        <taxon>Chlorobiia</taxon>
        <taxon>Chlorobiales</taxon>
        <taxon>Chlorobiaceae</taxon>
        <taxon>Chlorobium/Pelodictyon group</taxon>
        <taxon>Pelodictyon</taxon>
    </lineage>
</organism>
<dbReference type="OrthoDB" id="598132at2"/>
<gene>
    <name evidence="1" type="ordered locus">Plut_0160</name>
</gene>
<dbReference type="STRING" id="319225.Plut_0160"/>
<accession>Q3B6I1</accession>
<keyword evidence="2" id="KW-1185">Reference proteome</keyword>
<evidence type="ECO:0000313" key="1">
    <source>
        <dbReference type="EMBL" id="ABB23050.1"/>
    </source>
</evidence>